<keyword evidence="2" id="KW-1185">Reference proteome</keyword>
<reference evidence="1 2" key="2">
    <citation type="journal article" date="2008" name="BMC Genomics">
        <title>Comparative genomics-based investigation of resequencing targets in Vibrio fischeri: focus on point miscalls and artefactual expansions.</title>
        <authorList>
            <person name="Mandel M.J."/>
            <person name="Stabb E.V."/>
            <person name="Ruby E.G."/>
        </authorList>
    </citation>
    <scope>NUCLEOTIDE SEQUENCE [LARGE SCALE GENOMIC DNA]</scope>
    <source>
        <strain evidence="2">ATCC 700601 / ES114</strain>
    </source>
</reference>
<evidence type="ECO:0000313" key="1">
    <source>
        <dbReference type="EMBL" id="AAW86501.1"/>
    </source>
</evidence>
<dbReference type="HOGENOM" id="CLU_1179808_0_0_6"/>
<dbReference type="GeneID" id="54164704"/>
<dbReference type="STRING" id="312309.VF_2006"/>
<dbReference type="AlphaFoldDB" id="Q5E395"/>
<evidence type="ECO:0000313" key="2">
    <source>
        <dbReference type="Proteomes" id="UP000000537"/>
    </source>
</evidence>
<dbReference type="KEGG" id="vfi:VF_2006"/>
<dbReference type="GO" id="GO:0003677">
    <property type="term" value="F:DNA binding"/>
    <property type="evidence" value="ECO:0007669"/>
    <property type="project" value="InterPro"/>
</dbReference>
<organism evidence="1 2">
    <name type="scientific">Aliivibrio fischeri (strain ATCC 700601 / ES114)</name>
    <name type="common">Vibrio fischeri</name>
    <dbReference type="NCBI Taxonomy" id="312309"/>
    <lineage>
        <taxon>Bacteria</taxon>
        <taxon>Pseudomonadati</taxon>
        <taxon>Pseudomonadota</taxon>
        <taxon>Gammaproteobacteria</taxon>
        <taxon>Vibrionales</taxon>
        <taxon>Vibrionaceae</taxon>
        <taxon>Aliivibrio</taxon>
    </lineage>
</organism>
<gene>
    <name evidence="1" type="ordered locus">VF_2006</name>
</gene>
<name>Q5E395_ALIF1</name>
<dbReference type="Proteomes" id="UP000000537">
    <property type="component" value="Chromosome I"/>
</dbReference>
<dbReference type="EMBL" id="CP000020">
    <property type="protein sequence ID" value="AAW86501.1"/>
    <property type="molecule type" value="Genomic_DNA"/>
</dbReference>
<dbReference type="eggNOG" id="ENOG5031N0W">
    <property type="taxonomic scope" value="Bacteria"/>
</dbReference>
<dbReference type="OrthoDB" id="5894353at2"/>
<protein>
    <submittedName>
        <fullName evidence="1">Phage R protein</fullName>
    </submittedName>
</protein>
<dbReference type="EnsemblBacteria" id="AAW86501">
    <property type="protein sequence ID" value="AAW86501"/>
    <property type="gene ID" value="VF_2006"/>
</dbReference>
<dbReference type="RefSeq" id="WP_011262466.1">
    <property type="nucleotide sequence ID" value="NC_006840.2"/>
</dbReference>
<dbReference type="PATRIC" id="fig|312309.11.peg.2033"/>
<dbReference type="Pfam" id="PF05944">
    <property type="entry name" value="Phage_term_smal"/>
    <property type="match status" value="1"/>
</dbReference>
<dbReference type="GO" id="GO:0004519">
    <property type="term" value="F:endonuclease activity"/>
    <property type="evidence" value="ECO:0007669"/>
    <property type="project" value="InterPro"/>
</dbReference>
<reference evidence="1 2" key="1">
    <citation type="journal article" date="2005" name="Proc. Natl. Acad. Sci. U.S.A.">
        <title>Complete genome sequence of Vibrio fischeri: a symbiotic bacterium with pathogenic congeners.</title>
        <authorList>
            <person name="Ruby E.G."/>
            <person name="Urbanowski M."/>
            <person name="Campbell J."/>
            <person name="Dunn A."/>
            <person name="Faini M."/>
            <person name="Gunsalus R."/>
            <person name="Lostroh P."/>
            <person name="Lupp C."/>
            <person name="McCann J."/>
            <person name="Millikan D."/>
            <person name="Schaefer A."/>
            <person name="Stabb E."/>
            <person name="Stevens A."/>
            <person name="Visick K."/>
            <person name="Whistler C."/>
            <person name="Greenberg E.P."/>
        </authorList>
    </citation>
    <scope>NUCLEOTIDE SEQUENCE [LARGE SCALE GENOMIC DNA]</scope>
    <source>
        <strain evidence="2">ATCC 700601 / ES114</strain>
    </source>
</reference>
<dbReference type="InterPro" id="IPR010270">
    <property type="entry name" value="Phage_P2_GpM"/>
</dbReference>
<accession>Q5E395</accession>
<sequence>MYTLLLKRKARTAKQDIHQVQLNEMERVEAELTPAPRAPLEEKPWDEIQNILKMDLEYSRTLAGSNEKVPFKKELIKKYTPLINKLLKSHGNNLEGLDVVWWFYQWQVDCGFLLQIHDDFKAAILSGLNTPANWKSNGQTAYCDIVFKYSEEAYKAKKTFNTALLSGAVNDVLEGKLATNAPLKVKMFRLAGDLLFDAEMNEEALALYEVVMAIDPNKGGRKIRVKELKEALGHE</sequence>
<proteinExistence type="predicted"/>